<dbReference type="InterPro" id="IPR002645">
    <property type="entry name" value="STAS_dom"/>
</dbReference>
<feature type="domain" description="STAS" evidence="1">
    <location>
        <begin position="19"/>
        <end position="96"/>
    </location>
</feature>
<dbReference type="RefSeq" id="WP_310281149.1">
    <property type="nucleotide sequence ID" value="NZ_JAVDWR010000020.1"/>
</dbReference>
<dbReference type="PANTHER" id="PTHR33495:SF2">
    <property type="entry name" value="ANTI-SIGMA FACTOR ANTAGONIST TM_1081-RELATED"/>
    <property type="match status" value="1"/>
</dbReference>
<dbReference type="CDD" id="cd07043">
    <property type="entry name" value="STAS_anti-anti-sigma_factors"/>
    <property type="match status" value="1"/>
</dbReference>
<dbReference type="PROSITE" id="PS50801">
    <property type="entry name" value="STAS"/>
    <property type="match status" value="1"/>
</dbReference>
<dbReference type="Pfam" id="PF01740">
    <property type="entry name" value="STAS"/>
    <property type="match status" value="1"/>
</dbReference>
<organism evidence="2 3">
    <name type="scientific">Rheinheimera soli</name>
    <dbReference type="NCBI Taxonomy" id="443616"/>
    <lineage>
        <taxon>Bacteria</taxon>
        <taxon>Pseudomonadati</taxon>
        <taxon>Pseudomonadota</taxon>
        <taxon>Gammaproteobacteria</taxon>
        <taxon>Chromatiales</taxon>
        <taxon>Chromatiaceae</taxon>
        <taxon>Rheinheimera</taxon>
    </lineage>
</organism>
<dbReference type="Gene3D" id="3.30.750.24">
    <property type="entry name" value="STAS domain"/>
    <property type="match status" value="1"/>
</dbReference>
<evidence type="ECO:0000313" key="3">
    <source>
        <dbReference type="Proteomes" id="UP001257909"/>
    </source>
</evidence>
<dbReference type="PANTHER" id="PTHR33495">
    <property type="entry name" value="ANTI-SIGMA FACTOR ANTAGONIST TM_1081-RELATED-RELATED"/>
    <property type="match status" value="1"/>
</dbReference>
<name>A0ABU1W413_9GAMM</name>
<dbReference type="InterPro" id="IPR036513">
    <property type="entry name" value="STAS_dom_sf"/>
</dbReference>
<evidence type="ECO:0000313" key="2">
    <source>
        <dbReference type="EMBL" id="MDR7122707.1"/>
    </source>
</evidence>
<gene>
    <name evidence="2" type="ORF">J2W69_003684</name>
</gene>
<keyword evidence="3" id="KW-1185">Reference proteome</keyword>
<evidence type="ECO:0000259" key="1">
    <source>
        <dbReference type="PROSITE" id="PS50801"/>
    </source>
</evidence>
<reference evidence="2 3" key="1">
    <citation type="submission" date="2023-07" db="EMBL/GenBank/DDBJ databases">
        <title>Sorghum-associated microbial communities from plants grown in Nebraska, USA.</title>
        <authorList>
            <person name="Schachtman D."/>
        </authorList>
    </citation>
    <scope>NUCLEOTIDE SEQUENCE [LARGE SCALE GENOMIC DNA]</scope>
    <source>
        <strain evidence="2 3">4138</strain>
    </source>
</reference>
<accession>A0ABU1W413</accession>
<sequence>MTTPQDQILFACVEHCCYFKLCGELRYTNATGMDDLVERLFSAKLQCKQLVVDLNEASFMDSTYIGLLASLARYCQQQQLPKPTLFSTQPQVNELLFSLCLDQAFDIVQQPTHHAVDMNSVQAQPYSDQQKGLMILHAHEALIALNEKNKTEFQSVVDVLKQQLA</sequence>
<dbReference type="EMBL" id="JAVDWR010000020">
    <property type="protein sequence ID" value="MDR7122707.1"/>
    <property type="molecule type" value="Genomic_DNA"/>
</dbReference>
<dbReference type="Proteomes" id="UP001257909">
    <property type="component" value="Unassembled WGS sequence"/>
</dbReference>
<proteinExistence type="predicted"/>
<comment type="caution">
    <text evidence="2">The sequence shown here is derived from an EMBL/GenBank/DDBJ whole genome shotgun (WGS) entry which is preliminary data.</text>
</comment>
<dbReference type="SUPFAM" id="SSF52091">
    <property type="entry name" value="SpoIIaa-like"/>
    <property type="match status" value="1"/>
</dbReference>
<protein>
    <submittedName>
        <fullName evidence="2">Anti-anti-sigma factor</fullName>
    </submittedName>
</protein>